<accession>A0ACB9IJE0</accession>
<gene>
    <name evidence="1" type="ORF">L1987_23430</name>
</gene>
<reference evidence="1 2" key="2">
    <citation type="journal article" date="2022" name="Mol. Ecol. Resour.">
        <title>The genomes of chicory, endive, great burdock and yacon provide insights into Asteraceae paleo-polyploidization history and plant inulin production.</title>
        <authorList>
            <person name="Fan W."/>
            <person name="Wang S."/>
            <person name="Wang H."/>
            <person name="Wang A."/>
            <person name="Jiang F."/>
            <person name="Liu H."/>
            <person name="Zhao H."/>
            <person name="Xu D."/>
            <person name="Zhang Y."/>
        </authorList>
    </citation>
    <scope>NUCLEOTIDE SEQUENCE [LARGE SCALE GENOMIC DNA]</scope>
    <source>
        <strain evidence="2">cv. Yunnan</strain>
        <tissue evidence="1">Leaves</tissue>
    </source>
</reference>
<comment type="caution">
    <text evidence="1">The sequence shown here is derived from an EMBL/GenBank/DDBJ whole genome shotgun (WGS) entry which is preliminary data.</text>
</comment>
<protein>
    <submittedName>
        <fullName evidence="1">Uncharacterized protein</fullName>
    </submittedName>
</protein>
<dbReference type="EMBL" id="CM042025">
    <property type="protein sequence ID" value="KAI3807500.1"/>
    <property type="molecule type" value="Genomic_DNA"/>
</dbReference>
<sequence length="131" mass="14428">MVVKRHKMGVPLDDKDGTHSSTGGDGTVGRILGWLGELHKAGRGPVRPTAIAAYGFLLSKTYIGCWRILVVMAIFHKMDFSLPGFLICCTLLGFGRYEAMSLDHGKKDNVHSTDITIRIFVDQNQRSPLPT</sequence>
<proteinExistence type="predicted"/>
<evidence type="ECO:0000313" key="2">
    <source>
        <dbReference type="Proteomes" id="UP001056120"/>
    </source>
</evidence>
<dbReference type="Proteomes" id="UP001056120">
    <property type="component" value="Linkage Group LG08"/>
</dbReference>
<name>A0ACB9IJE0_9ASTR</name>
<reference evidence="2" key="1">
    <citation type="journal article" date="2022" name="Mol. Ecol. Resour.">
        <title>The genomes of chicory, endive, great burdock and yacon provide insights into Asteraceae palaeo-polyploidization history and plant inulin production.</title>
        <authorList>
            <person name="Fan W."/>
            <person name="Wang S."/>
            <person name="Wang H."/>
            <person name="Wang A."/>
            <person name="Jiang F."/>
            <person name="Liu H."/>
            <person name="Zhao H."/>
            <person name="Xu D."/>
            <person name="Zhang Y."/>
        </authorList>
    </citation>
    <scope>NUCLEOTIDE SEQUENCE [LARGE SCALE GENOMIC DNA]</scope>
    <source>
        <strain evidence="2">cv. Yunnan</strain>
    </source>
</reference>
<keyword evidence="2" id="KW-1185">Reference proteome</keyword>
<organism evidence="1 2">
    <name type="scientific">Smallanthus sonchifolius</name>
    <dbReference type="NCBI Taxonomy" id="185202"/>
    <lineage>
        <taxon>Eukaryota</taxon>
        <taxon>Viridiplantae</taxon>
        <taxon>Streptophyta</taxon>
        <taxon>Embryophyta</taxon>
        <taxon>Tracheophyta</taxon>
        <taxon>Spermatophyta</taxon>
        <taxon>Magnoliopsida</taxon>
        <taxon>eudicotyledons</taxon>
        <taxon>Gunneridae</taxon>
        <taxon>Pentapetalae</taxon>
        <taxon>asterids</taxon>
        <taxon>campanulids</taxon>
        <taxon>Asterales</taxon>
        <taxon>Asteraceae</taxon>
        <taxon>Asteroideae</taxon>
        <taxon>Heliantheae alliance</taxon>
        <taxon>Millerieae</taxon>
        <taxon>Smallanthus</taxon>
    </lineage>
</organism>
<evidence type="ECO:0000313" key="1">
    <source>
        <dbReference type="EMBL" id="KAI3807500.1"/>
    </source>
</evidence>